<organism evidence="1 2">
    <name type="scientific">Rhizobium sullae</name>
    <name type="common">Rhizobium hedysari</name>
    <dbReference type="NCBI Taxonomy" id="50338"/>
    <lineage>
        <taxon>Bacteria</taxon>
        <taxon>Pseudomonadati</taxon>
        <taxon>Pseudomonadota</taxon>
        <taxon>Alphaproteobacteria</taxon>
        <taxon>Hyphomicrobiales</taxon>
        <taxon>Rhizobiaceae</taxon>
        <taxon>Rhizobium/Agrobacterium group</taxon>
        <taxon>Rhizobium</taxon>
    </lineage>
</organism>
<evidence type="ECO:0000313" key="1">
    <source>
        <dbReference type="EMBL" id="TCU08673.1"/>
    </source>
</evidence>
<comment type="caution">
    <text evidence="1">The sequence shown here is derived from an EMBL/GenBank/DDBJ whole genome shotgun (WGS) entry which is preliminary data.</text>
</comment>
<accession>A0A4V2V805</accession>
<dbReference type="EMBL" id="SMBH01000026">
    <property type="protein sequence ID" value="TCU08673.1"/>
    <property type="molecule type" value="Genomic_DNA"/>
</dbReference>
<sequence length="69" mass="8111">MEPAVAVDVQLTHQRIVLTCPVRSREPHRHGIKRRERNNPIFKLRVCAQHIGLDENNRGDWRQSTGNRF</sequence>
<name>A0A4V2V805_RHISU</name>
<protein>
    <submittedName>
        <fullName evidence="1">Uncharacterized protein</fullName>
    </submittedName>
</protein>
<dbReference type="AlphaFoldDB" id="A0A4V2V805"/>
<reference evidence="1 2" key="1">
    <citation type="submission" date="2019-03" db="EMBL/GenBank/DDBJ databases">
        <title>Genomic Encyclopedia of Type Strains, Phase IV (KMG-V): Genome sequencing to study the core and pangenomes of soil and plant-associated prokaryotes.</title>
        <authorList>
            <person name="Whitman W."/>
        </authorList>
    </citation>
    <scope>NUCLEOTIDE SEQUENCE [LARGE SCALE GENOMIC DNA]</scope>
    <source>
        <strain evidence="1 2">Hc14</strain>
    </source>
</reference>
<evidence type="ECO:0000313" key="2">
    <source>
        <dbReference type="Proteomes" id="UP000294576"/>
    </source>
</evidence>
<dbReference type="Proteomes" id="UP000294576">
    <property type="component" value="Unassembled WGS sequence"/>
</dbReference>
<gene>
    <name evidence="1" type="ORF">EV132_12661</name>
</gene>
<proteinExistence type="predicted"/>